<feature type="domain" description="ABC transporter" evidence="5">
    <location>
        <begin position="3"/>
        <end position="236"/>
    </location>
</feature>
<evidence type="ECO:0000313" key="7">
    <source>
        <dbReference type="Proteomes" id="UP000280819"/>
    </source>
</evidence>
<dbReference type="GO" id="GO:0005524">
    <property type="term" value="F:ATP binding"/>
    <property type="evidence" value="ECO:0007669"/>
    <property type="project" value="UniProtKB-KW"/>
</dbReference>
<dbReference type="CDD" id="cd03235">
    <property type="entry name" value="ABC_Metallic_Cations"/>
    <property type="match status" value="1"/>
</dbReference>
<gene>
    <name evidence="6" type="ORF">EII34_09345</name>
</gene>
<dbReference type="Pfam" id="PF00005">
    <property type="entry name" value="ABC_tran"/>
    <property type="match status" value="1"/>
</dbReference>
<dbReference type="SMART" id="SM00382">
    <property type="entry name" value="AAA"/>
    <property type="match status" value="1"/>
</dbReference>
<dbReference type="PANTHER" id="PTHR42734:SF5">
    <property type="entry name" value="IRON TRANSPORT SYSTEM ATP-BINDING PROTEIN HI_0361-RELATED"/>
    <property type="match status" value="1"/>
</dbReference>
<keyword evidence="2" id="KW-0813">Transport</keyword>
<keyword evidence="4 6" id="KW-0067">ATP-binding</keyword>
<accession>A0A3P1T8G8</accession>
<evidence type="ECO:0000259" key="5">
    <source>
        <dbReference type="PROSITE" id="PS50893"/>
    </source>
</evidence>
<dbReference type="EMBL" id="RQZG01000009">
    <property type="protein sequence ID" value="RRD04733.1"/>
    <property type="molecule type" value="Genomic_DNA"/>
</dbReference>
<name>A0A3P1T8G8_9ACTN</name>
<keyword evidence="3" id="KW-0547">Nucleotide-binding</keyword>
<dbReference type="PANTHER" id="PTHR42734">
    <property type="entry name" value="METAL TRANSPORT SYSTEM ATP-BINDING PROTEIN TM_0124-RELATED"/>
    <property type="match status" value="1"/>
</dbReference>
<dbReference type="Proteomes" id="UP000280819">
    <property type="component" value="Unassembled WGS sequence"/>
</dbReference>
<evidence type="ECO:0000256" key="1">
    <source>
        <dbReference type="ARBA" id="ARBA00005417"/>
    </source>
</evidence>
<comment type="similarity">
    <text evidence="1">Belongs to the ABC transporter superfamily.</text>
</comment>
<comment type="caution">
    <text evidence="6">The sequence shown here is derived from an EMBL/GenBank/DDBJ whole genome shotgun (WGS) entry which is preliminary data.</text>
</comment>
<dbReference type="OrthoDB" id="5296765at2"/>
<evidence type="ECO:0000256" key="3">
    <source>
        <dbReference type="ARBA" id="ARBA00022741"/>
    </source>
</evidence>
<evidence type="ECO:0000256" key="4">
    <source>
        <dbReference type="ARBA" id="ARBA00022840"/>
    </source>
</evidence>
<dbReference type="InterPro" id="IPR027417">
    <property type="entry name" value="P-loop_NTPase"/>
</dbReference>
<evidence type="ECO:0000256" key="2">
    <source>
        <dbReference type="ARBA" id="ARBA00022448"/>
    </source>
</evidence>
<organism evidence="6 7">
    <name type="scientific">Arachnia propionica</name>
    <dbReference type="NCBI Taxonomy" id="1750"/>
    <lineage>
        <taxon>Bacteria</taxon>
        <taxon>Bacillati</taxon>
        <taxon>Actinomycetota</taxon>
        <taxon>Actinomycetes</taxon>
        <taxon>Propionibacteriales</taxon>
        <taxon>Propionibacteriaceae</taxon>
        <taxon>Arachnia</taxon>
    </lineage>
</organism>
<reference evidence="6 7" key="1">
    <citation type="submission" date="2018-11" db="EMBL/GenBank/DDBJ databases">
        <title>Genomes From Bacteria Associated with the Canine Oral Cavity: a Test Case for Automated Genome-Based Taxonomic Assignment.</title>
        <authorList>
            <person name="Coil D.A."/>
            <person name="Jospin G."/>
            <person name="Darling A.E."/>
            <person name="Wallis C."/>
            <person name="Davis I.J."/>
            <person name="Harris S."/>
            <person name="Eisen J.A."/>
            <person name="Holcombe L.J."/>
            <person name="O'Flynn C."/>
        </authorList>
    </citation>
    <scope>NUCLEOTIDE SEQUENCE [LARGE SCALE GENOMIC DNA]</scope>
    <source>
        <strain evidence="6 7">OH887_COT-365</strain>
    </source>
</reference>
<protein>
    <submittedName>
        <fullName evidence="6">Metal ABC transporter ATP-binding protein</fullName>
    </submittedName>
</protein>
<dbReference type="InterPro" id="IPR050153">
    <property type="entry name" value="Metal_Ion_Import_ABC"/>
</dbReference>
<dbReference type="GO" id="GO:0016887">
    <property type="term" value="F:ATP hydrolysis activity"/>
    <property type="evidence" value="ECO:0007669"/>
    <property type="project" value="InterPro"/>
</dbReference>
<dbReference type="PROSITE" id="PS50893">
    <property type="entry name" value="ABC_TRANSPORTER_2"/>
    <property type="match status" value="1"/>
</dbReference>
<dbReference type="InterPro" id="IPR003439">
    <property type="entry name" value="ABC_transporter-like_ATP-bd"/>
</dbReference>
<dbReference type="InterPro" id="IPR003593">
    <property type="entry name" value="AAA+_ATPase"/>
</dbReference>
<dbReference type="RefSeq" id="WP_124844885.1">
    <property type="nucleotide sequence ID" value="NZ_JAUNKP010000015.1"/>
</dbReference>
<proteinExistence type="inferred from homology"/>
<dbReference type="SUPFAM" id="SSF52540">
    <property type="entry name" value="P-loop containing nucleoside triphosphate hydrolases"/>
    <property type="match status" value="1"/>
</dbReference>
<evidence type="ECO:0000313" key="6">
    <source>
        <dbReference type="EMBL" id="RRD04733.1"/>
    </source>
</evidence>
<dbReference type="AlphaFoldDB" id="A0A3P1T8G8"/>
<dbReference type="Gene3D" id="3.40.50.300">
    <property type="entry name" value="P-loop containing nucleotide triphosphate hydrolases"/>
    <property type="match status" value="1"/>
</dbReference>
<sequence>MICSVRGLSVAYRDAQPVLLGVDLDLAPGTLLGVVGPNGAGKSTLIKAMLGIVTPLAGTVEFMGQPLDKVRNRVAYMPQTASVDWDFPTTVRGVVQMGVTHDRGWWRRPSPEARAAADDAMQQCGVADLADRQIGELSGGQQQRTFLARALASRAELYFMDEPFQGVDAPSQRTIMRVLREIRDSGASVIVVHHDLGTVPEFCDEVMLLNRSVVSIGPLDEAFTEETISETYRAHDPMELAGVL</sequence>